<accession>A0A379M3N3</accession>
<evidence type="ECO:0000256" key="3">
    <source>
        <dbReference type="ARBA" id="ARBA00022692"/>
    </source>
</evidence>
<dbReference type="EMBL" id="UGVI01000001">
    <property type="protein sequence ID" value="SUE16722.1"/>
    <property type="molecule type" value="Genomic_DNA"/>
</dbReference>
<dbReference type="InterPro" id="IPR022791">
    <property type="entry name" value="L-PG_synthase/AglD"/>
</dbReference>
<dbReference type="OrthoDB" id="4481258at2"/>
<reference evidence="8 9" key="1">
    <citation type="submission" date="2018-06" db="EMBL/GenBank/DDBJ databases">
        <authorList>
            <consortium name="Pathogen Informatics"/>
            <person name="Doyle S."/>
        </authorList>
    </citation>
    <scope>NUCLEOTIDE SEQUENCE [LARGE SCALE GENOMIC DNA]</scope>
    <source>
        <strain evidence="8 9">NCTC13296</strain>
    </source>
</reference>
<feature type="compositionally biased region" description="Acidic residues" evidence="6">
    <location>
        <begin position="12"/>
        <end position="26"/>
    </location>
</feature>
<keyword evidence="9" id="KW-1185">Reference proteome</keyword>
<name>A0A379M3N3_9NOCA</name>
<dbReference type="AlphaFoldDB" id="A0A379M3N3"/>
<feature type="transmembrane region" description="Helical" evidence="7">
    <location>
        <begin position="47"/>
        <end position="66"/>
    </location>
</feature>
<protein>
    <recommendedName>
        <fullName evidence="10">Integral membrane protein</fullName>
    </recommendedName>
</protein>
<keyword evidence="3 7" id="KW-0812">Transmembrane</keyword>
<organism evidence="8 9">
    <name type="scientific">Rhodococcus gordoniae</name>
    <dbReference type="NCBI Taxonomy" id="223392"/>
    <lineage>
        <taxon>Bacteria</taxon>
        <taxon>Bacillati</taxon>
        <taxon>Actinomycetota</taxon>
        <taxon>Actinomycetes</taxon>
        <taxon>Mycobacteriales</taxon>
        <taxon>Nocardiaceae</taxon>
        <taxon>Rhodococcus</taxon>
    </lineage>
</organism>
<keyword evidence="2" id="KW-1003">Cell membrane</keyword>
<dbReference type="GO" id="GO:0005886">
    <property type="term" value="C:plasma membrane"/>
    <property type="evidence" value="ECO:0007669"/>
    <property type="project" value="UniProtKB-SubCell"/>
</dbReference>
<dbReference type="NCBIfam" id="TIGR00374">
    <property type="entry name" value="flippase-like domain"/>
    <property type="match status" value="1"/>
</dbReference>
<feature type="transmembrane region" description="Helical" evidence="7">
    <location>
        <begin position="278"/>
        <end position="298"/>
    </location>
</feature>
<evidence type="ECO:0000256" key="1">
    <source>
        <dbReference type="ARBA" id="ARBA00004651"/>
    </source>
</evidence>
<feature type="transmembrane region" description="Helical" evidence="7">
    <location>
        <begin position="118"/>
        <end position="138"/>
    </location>
</feature>
<keyword evidence="5 7" id="KW-0472">Membrane</keyword>
<evidence type="ECO:0000256" key="5">
    <source>
        <dbReference type="ARBA" id="ARBA00023136"/>
    </source>
</evidence>
<dbReference type="Proteomes" id="UP000254569">
    <property type="component" value="Unassembled WGS sequence"/>
</dbReference>
<dbReference type="Pfam" id="PF03706">
    <property type="entry name" value="LPG_synthase_TM"/>
    <property type="match status" value="1"/>
</dbReference>
<feature type="transmembrane region" description="Helical" evidence="7">
    <location>
        <begin position="189"/>
        <end position="209"/>
    </location>
</feature>
<evidence type="ECO:0000256" key="4">
    <source>
        <dbReference type="ARBA" id="ARBA00022989"/>
    </source>
</evidence>
<feature type="transmembrane region" description="Helical" evidence="7">
    <location>
        <begin position="78"/>
        <end position="98"/>
    </location>
</feature>
<proteinExistence type="predicted"/>
<evidence type="ECO:0000313" key="8">
    <source>
        <dbReference type="EMBL" id="SUE16722.1"/>
    </source>
</evidence>
<feature type="transmembrane region" description="Helical" evidence="7">
    <location>
        <begin position="339"/>
        <end position="359"/>
    </location>
</feature>
<dbReference type="PANTHER" id="PTHR39087:SF2">
    <property type="entry name" value="UPF0104 MEMBRANE PROTEIN MJ1595"/>
    <property type="match status" value="1"/>
</dbReference>
<sequence length="382" mass="40452">MSNETVKPGRPDDEEPDDGTADETEPDQGTTAETGPLTPKRRRRLKWLIGALLVVVLTVEIVLVWPELSDSVRGLGHLYWWWVLAAVCASMAEMSTFARVQRALLSAADVKVSQRQSLSVALAANSMSVTLPGGPVVGTTFTYRQMRHWGASPVVSTWQLVMAGLLQAAGLALLGLVGALLVGASNNPFSLIFSIGGLLLLVVLIQYAAGNPGSFESIGLIALRGLNRLRKKPEHAGARAWRKIVDQLSAVQLDRPHAARAFGWSVSNWVCDGACLAFAAYAVGGAPSLAGIAVAYAAGTATSRAIPLLPAGLGVMDAVLVPALTASGMTGAQALSAVVVYRLISFVLVAAVGWIVFAFRYRNVGEEDEGDTPPDLRIWDDD</sequence>
<feature type="transmembrane region" description="Helical" evidence="7">
    <location>
        <begin position="158"/>
        <end position="182"/>
    </location>
</feature>
<dbReference type="RefSeq" id="WP_064064587.1">
    <property type="nucleotide sequence ID" value="NZ_LPZN01000043.1"/>
</dbReference>
<feature type="region of interest" description="Disordered" evidence="6">
    <location>
        <begin position="1"/>
        <end position="37"/>
    </location>
</feature>
<evidence type="ECO:0000256" key="7">
    <source>
        <dbReference type="SAM" id="Phobius"/>
    </source>
</evidence>
<evidence type="ECO:0000313" key="9">
    <source>
        <dbReference type="Proteomes" id="UP000254569"/>
    </source>
</evidence>
<dbReference type="PANTHER" id="PTHR39087">
    <property type="entry name" value="UPF0104 MEMBRANE PROTEIN MJ1595"/>
    <property type="match status" value="1"/>
</dbReference>
<evidence type="ECO:0000256" key="6">
    <source>
        <dbReference type="SAM" id="MobiDB-lite"/>
    </source>
</evidence>
<keyword evidence="4 7" id="KW-1133">Transmembrane helix</keyword>
<evidence type="ECO:0000256" key="2">
    <source>
        <dbReference type="ARBA" id="ARBA00022475"/>
    </source>
</evidence>
<feature type="transmembrane region" description="Helical" evidence="7">
    <location>
        <begin position="305"/>
        <end position="327"/>
    </location>
</feature>
<gene>
    <name evidence="8" type="ORF">NCTC13296_03615</name>
</gene>
<comment type="subcellular location">
    <subcellularLocation>
        <location evidence="1">Cell membrane</location>
        <topology evidence="1">Multi-pass membrane protein</topology>
    </subcellularLocation>
</comment>
<evidence type="ECO:0008006" key="10">
    <source>
        <dbReference type="Google" id="ProtNLM"/>
    </source>
</evidence>